<evidence type="ECO:0000313" key="1">
    <source>
        <dbReference type="EMBL" id="TYK34282.1"/>
    </source>
</evidence>
<reference evidence="1 2" key="1">
    <citation type="submission" date="2019-07" db="EMBL/GenBank/DDBJ databases">
        <title>Draft Genome Sequences of Bacteroides pyogenes Strains Isolated from the Uterus Holstein Dairy Cows with Metritis.</title>
        <authorList>
            <person name="Cunha F."/>
            <person name="Galvao K.N."/>
            <person name="Jeon S.J."/>
            <person name="Jeong K.C."/>
        </authorList>
    </citation>
    <scope>NUCLEOTIDE SEQUENCE [LARGE SCALE GENOMIC DNA]</scope>
    <source>
        <strain evidence="1 2">KG-31</strain>
    </source>
</reference>
<accession>A0A5D3EN90</accession>
<proteinExistence type="predicted"/>
<dbReference type="Proteomes" id="UP000324383">
    <property type="component" value="Unassembled WGS sequence"/>
</dbReference>
<sequence>MITALIGKSFLKAFNEKFNKSLSARDFFREEYFELFFNHPKYMQWVTNSPFVQMKSGQKPHLLTVDERLEKLENLYFKVEKESPDASFALGYPASEADEFASTSGLVTDIVAESEEEDIFYSWIGSGLGIGVAGGYNLLIDDAELLLLVFEGWKYYRKYLNDPTLKQLKEYKINSWNGQWLTYRLGKNYREDFDFLTLQNEGVFAPTSDSIEIAMISWSNLFFSLSRFYPDKNLASYIYSFGQTNKTIGFIPIYLKSGTKLKDVFRKLYSGSDCFDDKEFQALYGMHIKRACELGSIGLQALRPKDLEKYMRESRSFVFKKEEQIIIYQSYKTWLIAMLSKNKQEFKDYTIELAKLILRYRKGASGTERKNLIEKKLLDAKSKKLFIDALTEMVAGVEDCDLEQLKTLKDEVHLMTNEEFTYFNTLLKFDYAFVEKQS</sequence>
<comment type="caution">
    <text evidence="1">The sequence shown here is derived from an EMBL/GenBank/DDBJ whole genome shotgun (WGS) entry which is preliminary data.</text>
</comment>
<evidence type="ECO:0000313" key="2">
    <source>
        <dbReference type="Proteomes" id="UP000324383"/>
    </source>
</evidence>
<dbReference type="RefSeq" id="WP_027325473.1">
    <property type="nucleotide sequence ID" value="NZ_CP197398.1"/>
</dbReference>
<organism evidence="1 2">
    <name type="scientific">Bacteroides pyogenes</name>
    <dbReference type="NCBI Taxonomy" id="310300"/>
    <lineage>
        <taxon>Bacteria</taxon>
        <taxon>Pseudomonadati</taxon>
        <taxon>Bacteroidota</taxon>
        <taxon>Bacteroidia</taxon>
        <taxon>Bacteroidales</taxon>
        <taxon>Bacteroidaceae</taxon>
        <taxon>Bacteroides</taxon>
    </lineage>
</organism>
<keyword evidence="2" id="KW-1185">Reference proteome</keyword>
<gene>
    <name evidence="1" type="ORF">FNJ60_04620</name>
</gene>
<name>A0A5D3EN90_9BACE</name>
<protein>
    <submittedName>
        <fullName evidence="1">Uncharacterized protein</fullName>
    </submittedName>
</protein>
<dbReference type="EMBL" id="VKLW01000008">
    <property type="protein sequence ID" value="TYK34282.1"/>
    <property type="molecule type" value="Genomic_DNA"/>
</dbReference>
<dbReference type="AlphaFoldDB" id="A0A5D3EN90"/>